<proteinExistence type="predicted"/>
<dbReference type="AlphaFoldDB" id="A0AAE0VEE7"/>
<evidence type="ECO:0000256" key="1">
    <source>
        <dbReference type="SAM" id="MobiDB-lite"/>
    </source>
</evidence>
<evidence type="ECO:0000313" key="4">
    <source>
        <dbReference type="Proteomes" id="UP001195483"/>
    </source>
</evidence>
<name>A0AAE0VEE7_9BIVA</name>
<feature type="domain" description="BTB" evidence="2">
    <location>
        <begin position="28"/>
        <end position="126"/>
    </location>
</feature>
<accession>A0AAE0VEE7</accession>
<dbReference type="Proteomes" id="UP001195483">
    <property type="component" value="Unassembled WGS sequence"/>
</dbReference>
<reference evidence="3" key="2">
    <citation type="journal article" date="2021" name="Genome Biol. Evol.">
        <title>Developing a high-quality reference genome for a parasitic bivalve with doubly uniparental inheritance (Bivalvia: Unionida).</title>
        <authorList>
            <person name="Smith C.H."/>
        </authorList>
    </citation>
    <scope>NUCLEOTIDE SEQUENCE</scope>
    <source>
        <strain evidence="3">CHS0354</strain>
        <tissue evidence="3">Mantle</tissue>
    </source>
</reference>
<evidence type="ECO:0000313" key="3">
    <source>
        <dbReference type="EMBL" id="KAK3576118.1"/>
    </source>
</evidence>
<dbReference type="CDD" id="cd18186">
    <property type="entry name" value="BTB_POZ_ZBTB_KLHL-like"/>
    <property type="match status" value="1"/>
</dbReference>
<sequence length="669" mass="76002">MTDARIHTVLLHSVVAPELRTMSILQDQYMGRQMLDLLIYAAEDVIMAHRCLVAAYMKKASIKQGKAACMYKLHLPKTSRDVIKSLLGLVYFGHLECNLYQVAQVQLAAKQLGFSEAEEACRRYLEAVREAAEETSSMHPALTIKQEPENMGDYDIAESMTRHDELDNHHNPIENISQSDQNISGILNNSNDLSFPNELKVKPEPLNEVSDANDEVSKDAQSDISSMQRKNMLRINLQNFDQDQSVDYMDRYEAESESKGNVRRSQRKRKPTVYVDNFSDEDTYSGEEEDVDNYIDEEEEEECSDESQCQTVKASTKRKLKSKIHHLKVNSNTSIGNYSDEDEDKEYTVESNYQTVKNNTKKRLKSKIHKLKVSTNTKMRLKSKIIQEKSNTTFSFFRSTRSVPLSSTDIVEDSPRFMNITTRSPKIVNYDERILCVGTNRSVGIGGSDSEDNSLSEKEEKKDRTYVPKLKIIPGNTMPKNCRSKYALPRVVEIPTGRKRKITSQNAQSIGKAREILVLPPKPDLEAQGKNFDSISGTITEIRVYPTKPVVCPKVRRFMYSKQLTQPVQASRSSSVPILQASESPQDSQEKVFYVETGTACEERTTNMIKIPDSNEFIVFPTKPVVRHCVNSGNKPSQAEGMQDNHQSDATQPRPVLLCRNKYQLNEDN</sequence>
<protein>
    <recommendedName>
        <fullName evidence="2">BTB domain-containing protein</fullName>
    </recommendedName>
</protein>
<gene>
    <name evidence="3" type="ORF">CHS0354_028017</name>
</gene>
<dbReference type="SUPFAM" id="SSF54695">
    <property type="entry name" value="POZ domain"/>
    <property type="match status" value="1"/>
</dbReference>
<dbReference type="Pfam" id="PF00651">
    <property type="entry name" value="BTB"/>
    <property type="match status" value="1"/>
</dbReference>
<reference evidence="3" key="1">
    <citation type="journal article" date="2021" name="Genome Biol. Evol.">
        <title>A High-Quality Reference Genome for a Parasitic Bivalve with Doubly Uniparental Inheritance (Bivalvia: Unionida).</title>
        <authorList>
            <person name="Smith C.H."/>
        </authorList>
    </citation>
    <scope>NUCLEOTIDE SEQUENCE</scope>
    <source>
        <strain evidence="3">CHS0354</strain>
    </source>
</reference>
<keyword evidence="4" id="KW-1185">Reference proteome</keyword>
<dbReference type="InterPro" id="IPR000210">
    <property type="entry name" value="BTB/POZ_dom"/>
</dbReference>
<dbReference type="InterPro" id="IPR011333">
    <property type="entry name" value="SKP1/BTB/POZ_sf"/>
</dbReference>
<feature type="region of interest" description="Disordered" evidence="1">
    <location>
        <begin position="252"/>
        <end position="290"/>
    </location>
</feature>
<organism evidence="3 4">
    <name type="scientific">Potamilus streckersoni</name>
    <dbReference type="NCBI Taxonomy" id="2493646"/>
    <lineage>
        <taxon>Eukaryota</taxon>
        <taxon>Metazoa</taxon>
        <taxon>Spiralia</taxon>
        <taxon>Lophotrochozoa</taxon>
        <taxon>Mollusca</taxon>
        <taxon>Bivalvia</taxon>
        <taxon>Autobranchia</taxon>
        <taxon>Heteroconchia</taxon>
        <taxon>Palaeoheterodonta</taxon>
        <taxon>Unionida</taxon>
        <taxon>Unionoidea</taxon>
        <taxon>Unionidae</taxon>
        <taxon>Ambleminae</taxon>
        <taxon>Lampsilini</taxon>
        <taxon>Potamilus</taxon>
    </lineage>
</organism>
<feature type="compositionally biased region" description="Acidic residues" evidence="1">
    <location>
        <begin position="278"/>
        <end position="290"/>
    </location>
</feature>
<feature type="region of interest" description="Disordered" evidence="1">
    <location>
        <begin position="629"/>
        <end position="656"/>
    </location>
</feature>
<evidence type="ECO:0000259" key="2">
    <source>
        <dbReference type="Pfam" id="PF00651"/>
    </source>
</evidence>
<dbReference type="Gene3D" id="3.30.710.10">
    <property type="entry name" value="Potassium Channel Kv1.1, Chain A"/>
    <property type="match status" value="1"/>
</dbReference>
<comment type="caution">
    <text evidence="3">The sequence shown here is derived from an EMBL/GenBank/DDBJ whole genome shotgun (WGS) entry which is preliminary data.</text>
</comment>
<reference evidence="3" key="3">
    <citation type="submission" date="2023-05" db="EMBL/GenBank/DDBJ databases">
        <authorList>
            <person name="Smith C.H."/>
        </authorList>
    </citation>
    <scope>NUCLEOTIDE SEQUENCE</scope>
    <source>
        <strain evidence="3">CHS0354</strain>
        <tissue evidence="3">Mantle</tissue>
    </source>
</reference>
<dbReference type="EMBL" id="JAEAOA010001691">
    <property type="protein sequence ID" value="KAK3576118.1"/>
    <property type="molecule type" value="Genomic_DNA"/>
</dbReference>
<feature type="compositionally biased region" description="Basic residues" evidence="1">
    <location>
        <begin position="261"/>
        <end position="271"/>
    </location>
</feature>